<dbReference type="EMBL" id="CAJVPQ010014328">
    <property type="protein sequence ID" value="CAG8739146.1"/>
    <property type="molecule type" value="Genomic_DNA"/>
</dbReference>
<organism evidence="1 2">
    <name type="scientific">Funneliformis caledonium</name>
    <dbReference type="NCBI Taxonomy" id="1117310"/>
    <lineage>
        <taxon>Eukaryota</taxon>
        <taxon>Fungi</taxon>
        <taxon>Fungi incertae sedis</taxon>
        <taxon>Mucoromycota</taxon>
        <taxon>Glomeromycotina</taxon>
        <taxon>Glomeromycetes</taxon>
        <taxon>Glomerales</taxon>
        <taxon>Glomeraceae</taxon>
        <taxon>Funneliformis</taxon>
    </lineage>
</organism>
<gene>
    <name evidence="1" type="ORF">FCALED_LOCUS15509</name>
</gene>
<name>A0A9N9IL03_9GLOM</name>
<evidence type="ECO:0000313" key="1">
    <source>
        <dbReference type="EMBL" id="CAG8739146.1"/>
    </source>
</evidence>
<dbReference type="Proteomes" id="UP000789570">
    <property type="component" value="Unassembled WGS sequence"/>
</dbReference>
<dbReference type="AlphaFoldDB" id="A0A9N9IL03"/>
<sequence>MKISVQHIGDINRESLEAYKEYEACLTTTMYGDTYLDPEKCKARGFDPIKAFKEEEERIDLSLEWIKRTTKKKDFALNSKNGLTKHRLAPQEFVNKDLKFLVYFDDLDDSPKKGNKSKKLSKKKIYYLLSKASHFVDCKVKLDDGVCVKVVKVISMKMNKDSVFLEMEEKVGDELEYYEIMY</sequence>
<evidence type="ECO:0000313" key="2">
    <source>
        <dbReference type="Proteomes" id="UP000789570"/>
    </source>
</evidence>
<comment type="caution">
    <text evidence="1">The sequence shown here is derived from an EMBL/GenBank/DDBJ whole genome shotgun (WGS) entry which is preliminary data.</text>
</comment>
<reference evidence="1" key="1">
    <citation type="submission" date="2021-06" db="EMBL/GenBank/DDBJ databases">
        <authorList>
            <person name="Kallberg Y."/>
            <person name="Tangrot J."/>
            <person name="Rosling A."/>
        </authorList>
    </citation>
    <scope>NUCLEOTIDE SEQUENCE</scope>
    <source>
        <strain evidence="1">UK204</strain>
    </source>
</reference>
<keyword evidence="2" id="KW-1185">Reference proteome</keyword>
<dbReference type="OrthoDB" id="2365449at2759"/>
<accession>A0A9N9IL03</accession>
<proteinExistence type="predicted"/>
<protein>
    <submittedName>
        <fullName evidence="1">6224_t:CDS:1</fullName>
    </submittedName>
</protein>